<dbReference type="EMBL" id="PEDL01000003">
    <property type="protein sequence ID" value="PHV71484.1"/>
    <property type="molecule type" value="Genomic_DNA"/>
</dbReference>
<proteinExistence type="predicted"/>
<evidence type="ECO:0000313" key="2">
    <source>
        <dbReference type="Proteomes" id="UP000224460"/>
    </source>
</evidence>
<evidence type="ECO:0000313" key="1">
    <source>
        <dbReference type="EMBL" id="PHV71484.1"/>
    </source>
</evidence>
<dbReference type="Proteomes" id="UP000224460">
    <property type="component" value="Unassembled WGS sequence"/>
</dbReference>
<organism evidence="1 2">
    <name type="scientific">Sporanaerobium hydrogeniformans</name>
    <dbReference type="NCBI Taxonomy" id="3072179"/>
    <lineage>
        <taxon>Bacteria</taxon>
        <taxon>Bacillati</taxon>
        <taxon>Bacillota</taxon>
        <taxon>Clostridia</taxon>
        <taxon>Lachnospirales</taxon>
        <taxon>Lachnospiraceae</taxon>
        <taxon>Sporanaerobium</taxon>
    </lineage>
</organism>
<protein>
    <submittedName>
        <fullName evidence="1">Uncharacterized protein</fullName>
    </submittedName>
</protein>
<keyword evidence="2" id="KW-1185">Reference proteome</keyword>
<sequence>MAYLKKQFEISPQLTDEEARKIIALRVEIFKSSYSQYQLVNLALKVSDKTMSQIEENREKFVGLSIDQIPLRYYPEGEIVGNLLGYTRTITENQLEQLQKQGKNYERNDLIGQMGLEQSMEDKLKGEKGLEKVAVDNFGRRIYTLSREEGQAGRDIYLTLDLALQKATYNSLERRLSEAIIMRLKNPGGSVLPLDAKTLIRSMIESNILDIKALQVAPQETKSHAIVSILEQAYDKIDPLMRQDFSLKKLLLEWFDEGKLTEKEILWILHEQGILKLEPSVLGEFQKNKQGTTEELLIDQLEKGYLKPKYFAIDPCSGAAAVVDVQTGEVLSLVGYPSFDNNQLSTSFNSYYAQLTDGFDKRSLLVNRVTKTAKAPGSTYKMVTAIAGLEEGVITPTEKINDTGTFTQAGAPYPRCWVLSSSGNGHGEVDLNRALEVSCNYYFYEVAYRLAQKMGSNFEGINTLNRYADLFGLSEKTGIELDEVQPNISSPFNLVKQCVRQVLNKLKDLSMSKEQELLTTLKAQLEKGVYLTDSLGETRLEVEEAFQYELKRQLEPLLQKVLEPHYDVFLPQILSQIKQGVAKDFTQVMEQIIVNTMERTTSTSLEQKVKSVFIQSLEIYVDKTLDESLKQAINQIPEDELLDAYEQAFLKVYRMQIRKADQRESAKALLLAKNQLPTKIETYKEQLVAKIRQNIINLIVNELFVGVELNWTDGVTVRTAMGQGYNAFSPLQIVRYIAGIANKKVTYDLRLVQGIRSYEAGRSLYEVTLPHPIRDITVSDYTMNLIHQGMLDVIQGEEGTAREIFKNFPVAIGAKTGTAEDGKHEHAWFAGFAPYEAPQIALVVTLYNTDGLGSTSQLIAKDILENYFKESQDKQATLENIFVD</sequence>
<name>A0AC61DE66_9FIRM</name>
<accession>A0AC61DE66</accession>
<comment type="caution">
    <text evidence="1">The sequence shown here is derived from an EMBL/GenBank/DDBJ whole genome shotgun (WGS) entry which is preliminary data.</text>
</comment>
<gene>
    <name evidence="1" type="ORF">CS063_05400</name>
</gene>
<reference evidence="1" key="1">
    <citation type="submission" date="2017-10" db="EMBL/GenBank/DDBJ databases">
        <title>Genome sequence of cellulolytic Lachnospiraceae bacterium XHS1971 isolated from hotspring sediment.</title>
        <authorList>
            <person name="Vasudevan G."/>
            <person name="Joshi A.J."/>
            <person name="Hivarkar S."/>
            <person name="Lanjekar V.B."/>
            <person name="Dhakephalkar P.K."/>
            <person name="Dagar S."/>
        </authorList>
    </citation>
    <scope>NUCLEOTIDE SEQUENCE</scope>
    <source>
        <strain evidence="1">XHS1971</strain>
    </source>
</reference>